<proteinExistence type="predicted"/>
<accession>A0A3S0HZS4</accession>
<dbReference type="RefSeq" id="WP_126353328.1">
    <property type="nucleotide sequence ID" value="NZ_CP086384.1"/>
</dbReference>
<protein>
    <recommendedName>
        <fullName evidence="3">Replication initiator protein A</fullName>
    </recommendedName>
</protein>
<dbReference type="InterPro" id="IPR018777">
    <property type="entry name" value="Replication_initiator_prot_A"/>
</dbReference>
<dbReference type="EMBL" id="RXPE01000042">
    <property type="protein sequence ID" value="RTR23121.1"/>
    <property type="molecule type" value="Genomic_DNA"/>
</dbReference>
<gene>
    <name evidence="1" type="ORF">EJ104_12550</name>
</gene>
<reference evidence="1 2" key="1">
    <citation type="submission" date="2018-12" db="EMBL/GenBank/DDBJ databases">
        <title>Deinococcus radiophilus ATCC 27603 genome sequencing and assembly.</title>
        <authorList>
            <person name="Maclea K.S."/>
            <person name="Maynard C.R."/>
        </authorList>
    </citation>
    <scope>NUCLEOTIDE SEQUENCE [LARGE SCALE GENOMIC DNA]</scope>
    <source>
        <strain evidence="1 2">ATCC 27603</strain>
    </source>
</reference>
<dbReference type="Pfam" id="PF10134">
    <property type="entry name" value="RPA"/>
    <property type="match status" value="1"/>
</dbReference>
<dbReference type="OrthoDB" id="73210at2"/>
<name>A0A3S0HZS4_9DEIO</name>
<dbReference type="AlphaFoldDB" id="A0A3S0HZS4"/>
<comment type="caution">
    <text evidence="1">The sequence shown here is derived from an EMBL/GenBank/DDBJ whole genome shotgun (WGS) entry which is preliminary data.</text>
</comment>
<evidence type="ECO:0000313" key="2">
    <source>
        <dbReference type="Proteomes" id="UP000277766"/>
    </source>
</evidence>
<organism evidence="1 2">
    <name type="scientific">Deinococcus radiophilus</name>
    <dbReference type="NCBI Taxonomy" id="32062"/>
    <lineage>
        <taxon>Bacteria</taxon>
        <taxon>Thermotogati</taxon>
        <taxon>Deinococcota</taxon>
        <taxon>Deinococci</taxon>
        <taxon>Deinococcales</taxon>
        <taxon>Deinococcaceae</taxon>
        <taxon>Deinococcus</taxon>
    </lineage>
</organism>
<evidence type="ECO:0000313" key="1">
    <source>
        <dbReference type="EMBL" id="RTR23121.1"/>
    </source>
</evidence>
<dbReference type="Proteomes" id="UP000277766">
    <property type="component" value="Unassembled WGS sequence"/>
</dbReference>
<evidence type="ECO:0008006" key="3">
    <source>
        <dbReference type="Google" id="ProtNLM"/>
    </source>
</evidence>
<sequence>MSKKSVMVPLTSLAPDMGHDELNVGQLSLISAQSRVPGNYTSWSRTYQAGERTVKVTCTALTGEVVPHGLDNDVMVAIINLYVEQGCSANGIVRTTLYRLLSVAGLPVSAHYYREVRQSLRRLQSTNYQIEQGWWSRGKERYVDASFNYLWKVVVVQEERDNAASVLEIRLPDEVAQSIREGYVKPLDLDVYHRLNSPPVRAIYRTLDALRWELGTPKEMVSVGLLDWGERLSIYSTEPDKIRRVLQPAHEELCQNGILSRVEMEGRGKAQILNYHFTQPNVGPDPELLRELTSRGMYPAVAGKYLTEHPDPAAVMRALKKFDAYPGHRQNPGALLRDMLLYPEQYGNGLEEEPAPIAKTALLRVSAKQVEEEAAQALTDELYALTDERLLKRLESHLSFSGLRPFLSAQDLHDLKTRAAAGELPLIDMIQYISQRLTAPPEDTAAEFKVKFLGS</sequence>
<keyword evidence="2" id="KW-1185">Reference proteome</keyword>